<keyword evidence="3" id="KW-0813">Transport</keyword>
<feature type="transmembrane region" description="Helical" evidence="8">
    <location>
        <begin position="444"/>
        <end position="462"/>
    </location>
</feature>
<name>A0A2P8QZP1_9BACT</name>
<feature type="transmembrane region" description="Helical" evidence="8">
    <location>
        <begin position="229"/>
        <end position="247"/>
    </location>
</feature>
<evidence type="ECO:0000313" key="10">
    <source>
        <dbReference type="Proteomes" id="UP000240535"/>
    </source>
</evidence>
<reference evidence="10" key="1">
    <citation type="submission" date="2017-10" db="EMBL/GenBank/DDBJ databases">
        <title>Campylobacter species from seals.</title>
        <authorList>
            <person name="Gilbert M.J."/>
            <person name="Zomer A.L."/>
            <person name="Timmerman A.J."/>
            <person name="Duim B."/>
            <person name="Wagenaar J.A."/>
        </authorList>
    </citation>
    <scope>NUCLEOTIDE SEQUENCE [LARGE SCALE GENOMIC DNA]</scope>
    <source>
        <strain evidence="10">17S00004-5</strain>
    </source>
</reference>
<dbReference type="NCBIfam" id="TIGR00842">
    <property type="entry name" value="bcct"/>
    <property type="match status" value="1"/>
</dbReference>
<keyword evidence="5 8" id="KW-0812">Transmembrane</keyword>
<feature type="transmembrane region" description="Helical" evidence="8">
    <location>
        <begin position="345"/>
        <end position="363"/>
    </location>
</feature>
<protein>
    <submittedName>
        <fullName evidence="9">Choline transporter</fullName>
    </submittedName>
</protein>
<dbReference type="RefSeq" id="WP_106871769.1">
    <property type="nucleotide sequence ID" value="NZ_CP053841.1"/>
</dbReference>
<dbReference type="GO" id="GO:0022857">
    <property type="term" value="F:transmembrane transporter activity"/>
    <property type="evidence" value="ECO:0007669"/>
    <property type="project" value="InterPro"/>
</dbReference>
<comment type="subcellular location">
    <subcellularLocation>
        <location evidence="1">Cell membrane</location>
        <topology evidence="1">Multi-pass membrane protein</topology>
    </subcellularLocation>
</comment>
<feature type="transmembrane region" description="Helical" evidence="8">
    <location>
        <begin position="88"/>
        <end position="108"/>
    </location>
</feature>
<dbReference type="Pfam" id="PF02028">
    <property type="entry name" value="BCCT"/>
    <property type="match status" value="1"/>
</dbReference>
<keyword evidence="10" id="KW-1185">Reference proteome</keyword>
<dbReference type="AlphaFoldDB" id="A0A2P8QZP1"/>
<gene>
    <name evidence="9" type="ORF">CQ405_06170</name>
</gene>
<sequence length="644" mass="72080">MKFKKSFNPSVFYPSIVLLFAILAIALIFPKIMLVSLTNIQNYLTETFGWFYVLSVTIIFFSVMFLLFSKYGDIKLGPDHAEAAYSNVSWFAMLFSAGMGIGLMFWGVGEPVMHYLAPPTGDPQTVEAAKQAMTITFFHWGISVWSIYGIVAIILAFFAYRHNLPLTLKSAFYPLVGDKIYGTFGDIIDIFAVIATFFGVTVSLGMGVLQINAGFNHLFEIPMTSSTQIIFIAIITVLVTISATSGLDKGIKLLSNTNMILAVFIILFILLLGNTTGLLNSLVENIGSYMSSFLRDTFNLYAYEKQNESWIGGWTLLYWTWWLSWAPFVGLFIARISRGRTIKEFVAGVLFVPTGFVFLWMTVFGNSAIELINGGYTELATAVNENVSLALFVFLEKFPFSFIMSTIATIMIIIFFVTSADSAAMVIDMLCSNGKDDTPKWQKLWWCVLIGVIASVLLYAGGLKALQAMTIIAAFPLTIALGGCIYGLFKALSIDAEKKRTQILGAISPTGTSKNWREKLQAIIYVPDKRDAEKFLNKIVEPAFKEVKEEFEKNDLVAIIEKNKEKSQIHIHVGMGDDRDFRYGIKILKTEALDYANTDTLYTAEVYLLEGGQGYDVMGWSKDSILNDIVEQYRKHLYFLHKVT</sequence>
<accession>A0A2P8QZP1</accession>
<keyword evidence="4" id="KW-1003">Cell membrane</keyword>
<comment type="caution">
    <text evidence="9">The sequence shown here is derived from an EMBL/GenBank/DDBJ whole genome shotgun (WGS) entry which is preliminary data.</text>
</comment>
<dbReference type="InterPro" id="IPR000060">
    <property type="entry name" value="BCCT_transptr"/>
</dbReference>
<evidence type="ECO:0000256" key="5">
    <source>
        <dbReference type="ARBA" id="ARBA00022692"/>
    </source>
</evidence>
<proteinExistence type="inferred from homology"/>
<feature type="transmembrane region" description="Helical" evidence="8">
    <location>
        <begin position="468"/>
        <end position="489"/>
    </location>
</feature>
<feature type="transmembrane region" description="Helical" evidence="8">
    <location>
        <begin position="137"/>
        <end position="160"/>
    </location>
</feature>
<dbReference type="GO" id="GO:0005886">
    <property type="term" value="C:plasma membrane"/>
    <property type="evidence" value="ECO:0007669"/>
    <property type="project" value="UniProtKB-SubCell"/>
</dbReference>
<keyword evidence="7 8" id="KW-0472">Membrane</keyword>
<evidence type="ECO:0000256" key="6">
    <source>
        <dbReference type="ARBA" id="ARBA00022989"/>
    </source>
</evidence>
<evidence type="ECO:0000256" key="3">
    <source>
        <dbReference type="ARBA" id="ARBA00022448"/>
    </source>
</evidence>
<dbReference type="Proteomes" id="UP000240535">
    <property type="component" value="Unassembled WGS sequence"/>
</dbReference>
<evidence type="ECO:0000256" key="4">
    <source>
        <dbReference type="ARBA" id="ARBA00022475"/>
    </source>
</evidence>
<dbReference type="PANTHER" id="PTHR30047:SF7">
    <property type="entry name" value="HIGH-AFFINITY CHOLINE TRANSPORT PROTEIN"/>
    <property type="match status" value="1"/>
</dbReference>
<evidence type="ECO:0000256" key="7">
    <source>
        <dbReference type="ARBA" id="ARBA00023136"/>
    </source>
</evidence>
<feature type="transmembrane region" description="Helical" evidence="8">
    <location>
        <begin position="49"/>
        <end position="68"/>
    </location>
</feature>
<evidence type="ECO:0000313" key="9">
    <source>
        <dbReference type="EMBL" id="PSM51714.1"/>
    </source>
</evidence>
<feature type="transmembrane region" description="Helical" evidence="8">
    <location>
        <begin position="259"/>
        <end position="283"/>
    </location>
</feature>
<feature type="transmembrane region" description="Helical" evidence="8">
    <location>
        <begin position="316"/>
        <end position="333"/>
    </location>
</feature>
<evidence type="ECO:0000256" key="2">
    <source>
        <dbReference type="ARBA" id="ARBA00005658"/>
    </source>
</evidence>
<dbReference type="PANTHER" id="PTHR30047">
    <property type="entry name" value="HIGH-AFFINITY CHOLINE TRANSPORT PROTEIN-RELATED"/>
    <property type="match status" value="1"/>
</dbReference>
<keyword evidence="6 8" id="KW-1133">Transmembrane helix</keyword>
<dbReference type="PROSITE" id="PS01303">
    <property type="entry name" value="BCCT"/>
    <property type="match status" value="1"/>
</dbReference>
<dbReference type="OrthoDB" id="9775735at2"/>
<organism evidence="9 10">
    <name type="scientific">Campylobacter blaseri</name>
    <dbReference type="NCBI Taxonomy" id="2042961"/>
    <lineage>
        <taxon>Bacteria</taxon>
        <taxon>Pseudomonadati</taxon>
        <taxon>Campylobacterota</taxon>
        <taxon>Epsilonproteobacteria</taxon>
        <taxon>Campylobacterales</taxon>
        <taxon>Campylobacteraceae</taxon>
        <taxon>Campylobacter</taxon>
    </lineage>
</organism>
<feature type="transmembrane region" description="Helical" evidence="8">
    <location>
        <begin position="12"/>
        <end position="29"/>
    </location>
</feature>
<evidence type="ECO:0000256" key="8">
    <source>
        <dbReference type="SAM" id="Phobius"/>
    </source>
</evidence>
<dbReference type="EMBL" id="PDHH01000005">
    <property type="protein sequence ID" value="PSM51714.1"/>
    <property type="molecule type" value="Genomic_DNA"/>
</dbReference>
<dbReference type="InterPro" id="IPR018093">
    <property type="entry name" value="BCCT_CS"/>
</dbReference>
<feature type="transmembrane region" description="Helical" evidence="8">
    <location>
        <begin position="398"/>
        <end position="423"/>
    </location>
</feature>
<evidence type="ECO:0000256" key="1">
    <source>
        <dbReference type="ARBA" id="ARBA00004651"/>
    </source>
</evidence>
<feature type="transmembrane region" description="Helical" evidence="8">
    <location>
        <begin position="187"/>
        <end position="209"/>
    </location>
</feature>
<comment type="similarity">
    <text evidence="2">Belongs to the BCCT transporter (TC 2.A.15) family.</text>
</comment>